<comment type="subcellular location">
    <subcellularLocation>
        <location evidence="1">Cell membrane</location>
        <topology evidence="1">Multi-pass membrane protein</topology>
    </subcellularLocation>
</comment>
<reference evidence="11" key="2">
    <citation type="submission" date="2020-09" db="EMBL/GenBank/DDBJ databases">
        <authorList>
            <person name="Sun Q."/>
            <person name="Zhou Y."/>
        </authorList>
    </citation>
    <scope>NUCLEOTIDE SEQUENCE</scope>
    <source>
        <strain evidence="11">CGMCC 1.12813</strain>
    </source>
</reference>
<dbReference type="InterPro" id="IPR050250">
    <property type="entry name" value="Macrolide_Exporter_MacB"/>
</dbReference>
<gene>
    <name evidence="11" type="ORF">GCM10010979_22870</name>
</gene>
<dbReference type="InterPro" id="IPR003838">
    <property type="entry name" value="ABC3_permease_C"/>
</dbReference>
<accession>A0A916SMP0</accession>
<evidence type="ECO:0000256" key="5">
    <source>
        <dbReference type="ARBA" id="ARBA00023136"/>
    </source>
</evidence>
<dbReference type="Pfam" id="PF12704">
    <property type="entry name" value="MacB_PCD"/>
    <property type="match status" value="1"/>
</dbReference>
<keyword evidence="5 8" id="KW-0472">Membrane</keyword>
<keyword evidence="4 8" id="KW-1133">Transmembrane helix</keyword>
<dbReference type="GO" id="GO:0005886">
    <property type="term" value="C:plasma membrane"/>
    <property type="evidence" value="ECO:0007669"/>
    <property type="project" value="UniProtKB-SubCell"/>
</dbReference>
<evidence type="ECO:0000256" key="8">
    <source>
        <dbReference type="SAM" id="Phobius"/>
    </source>
</evidence>
<dbReference type="RefSeq" id="WP_188510725.1">
    <property type="nucleotide sequence ID" value="NZ_BMGB01000001.1"/>
</dbReference>
<comment type="similarity">
    <text evidence="6">Belongs to the ABC-4 integral membrane protein family.</text>
</comment>
<evidence type="ECO:0000256" key="3">
    <source>
        <dbReference type="ARBA" id="ARBA00022692"/>
    </source>
</evidence>
<dbReference type="PANTHER" id="PTHR30572">
    <property type="entry name" value="MEMBRANE COMPONENT OF TRANSPORTER-RELATED"/>
    <property type="match status" value="1"/>
</dbReference>
<evidence type="ECO:0000256" key="4">
    <source>
        <dbReference type="ARBA" id="ARBA00022989"/>
    </source>
</evidence>
<comment type="caution">
    <text evidence="11">The sequence shown here is derived from an EMBL/GenBank/DDBJ whole genome shotgun (WGS) entry which is preliminary data.</text>
</comment>
<evidence type="ECO:0000313" key="11">
    <source>
        <dbReference type="EMBL" id="GGB07768.1"/>
    </source>
</evidence>
<evidence type="ECO:0000259" key="10">
    <source>
        <dbReference type="Pfam" id="PF12704"/>
    </source>
</evidence>
<dbReference type="PANTHER" id="PTHR30572:SF4">
    <property type="entry name" value="ABC TRANSPORTER PERMEASE YTRF"/>
    <property type="match status" value="1"/>
</dbReference>
<feature type="domain" description="MacB-like periplasmic core" evidence="10">
    <location>
        <begin position="42"/>
        <end position="234"/>
    </location>
</feature>
<evidence type="ECO:0000256" key="1">
    <source>
        <dbReference type="ARBA" id="ARBA00004651"/>
    </source>
</evidence>
<feature type="transmembrane region" description="Helical" evidence="8">
    <location>
        <begin position="287"/>
        <end position="312"/>
    </location>
</feature>
<evidence type="ECO:0000313" key="12">
    <source>
        <dbReference type="Proteomes" id="UP000606922"/>
    </source>
</evidence>
<feature type="domain" description="ABC3 transporter permease C-terminal" evidence="9">
    <location>
        <begin position="291"/>
        <end position="403"/>
    </location>
</feature>
<evidence type="ECO:0000259" key="9">
    <source>
        <dbReference type="Pfam" id="PF02687"/>
    </source>
</evidence>
<dbReference type="GO" id="GO:0022857">
    <property type="term" value="F:transmembrane transporter activity"/>
    <property type="evidence" value="ECO:0007669"/>
    <property type="project" value="TreeGrafter"/>
</dbReference>
<feature type="transmembrane region" description="Helical" evidence="8">
    <location>
        <begin position="373"/>
        <end position="393"/>
    </location>
</feature>
<dbReference type="EMBL" id="BMGB01000001">
    <property type="protein sequence ID" value="GGB07768.1"/>
    <property type="molecule type" value="Genomic_DNA"/>
</dbReference>
<dbReference type="InterPro" id="IPR025857">
    <property type="entry name" value="MacB_PCD"/>
</dbReference>
<protein>
    <submittedName>
        <fullName evidence="11">ABC transporter permease</fullName>
    </submittedName>
</protein>
<proteinExistence type="inferred from homology"/>
<dbReference type="Pfam" id="PF02687">
    <property type="entry name" value="FtsX"/>
    <property type="match status" value="1"/>
</dbReference>
<keyword evidence="3 8" id="KW-0812">Transmembrane</keyword>
<sequence>MTRNRGRESNPGSSAPPPSRLRAGDLAYVGSTGLRARPMRAVLSALGVAIGIAAMVAVVGISTSSRERLDSQLAELGTNLLTVTVAEPTGAVAPLPLPSDASARVERIAGVTGATATADLSDVHVYRNPLVDEGRTGGLTVTASELDLLSVVGAELRSGQWFNPATAALPTTVLGATAAERLGVREVGGLVWLDGRNTTVLGILEPVPLAAELDIAALVGMPVAAAEYDYAGNPTRVYERSEDDAVIAVRELLPPSVQPPEPADVVVSRPSDALTARAAVDEVFTGMLLALGSISLLVGGIGVANTMIISVLERRREIGLRRAIGATRRHIRLQFLTEAVLLSAMGGVAGAGLGAAVTAAIAAGSGWVPVIPAWIVVGGVLATIGIGAVAGLYPAVRAARTPPSVALSS</sequence>
<keyword evidence="12" id="KW-1185">Reference proteome</keyword>
<dbReference type="AlphaFoldDB" id="A0A916SMP0"/>
<evidence type="ECO:0000256" key="6">
    <source>
        <dbReference type="ARBA" id="ARBA00038076"/>
    </source>
</evidence>
<feature type="transmembrane region" description="Helical" evidence="8">
    <location>
        <begin position="41"/>
        <end position="61"/>
    </location>
</feature>
<organism evidence="11 12">
    <name type="scientific">Conyzicola nivalis</name>
    <dbReference type="NCBI Taxonomy" id="1477021"/>
    <lineage>
        <taxon>Bacteria</taxon>
        <taxon>Bacillati</taxon>
        <taxon>Actinomycetota</taxon>
        <taxon>Actinomycetes</taxon>
        <taxon>Micrococcales</taxon>
        <taxon>Microbacteriaceae</taxon>
        <taxon>Conyzicola</taxon>
    </lineage>
</organism>
<evidence type="ECO:0000256" key="2">
    <source>
        <dbReference type="ARBA" id="ARBA00022475"/>
    </source>
</evidence>
<evidence type="ECO:0000256" key="7">
    <source>
        <dbReference type="SAM" id="MobiDB-lite"/>
    </source>
</evidence>
<feature type="region of interest" description="Disordered" evidence="7">
    <location>
        <begin position="1"/>
        <end position="23"/>
    </location>
</feature>
<reference evidence="11" key="1">
    <citation type="journal article" date="2014" name="Int. J. Syst. Evol. Microbiol.">
        <title>Complete genome sequence of Corynebacterium casei LMG S-19264T (=DSM 44701T), isolated from a smear-ripened cheese.</title>
        <authorList>
            <consortium name="US DOE Joint Genome Institute (JGI-PGF)"/>
            <person name="Walter F."/>
            <person name="Albersmeier A."/>
            <person name="Kalinowski J."/>
            <person name="Ruckert C."/>
        </authorList>
    </citation>
    <scope>NUCLEOTIDE SEQUENCE</scope>
    <source>
        <strain evidence="11">CGMCC 1.12813</strain>
    </source>
</reference>
<keyword evidence="2" id="KW-1003">Cell membrane</keyword>
<dbReference type="Proteomes" id="UP000606922">
    <property type="component" value="Unassembled WGS sequence"/>
</dbReference>
<name>A0A916SMP0_9MICO</name>
<feature type="transmembrane region" description="Helical" evidence="8">
    <location>
        <begin position="333"/>
        <end position="361"/>
    </location>
</feature>